<dbReference type="GO" id="GO:0005829">
    <property type="term" value="C:cytosol"/>
    <property type="evidence" value="ECO:0007669"/>
    <property type="project" value="TreeGrafter"/>
</dbReference>
<evidence type="ECO:0000256" key="8">
    <source>
        <dbReference type="HAMAP-Rule" id="MF_00178"/>
    </source>
</evidence>
<evidence type="ECO:0000256" key="6">
    <source>
        <dbReference type="ARBA" id="ARBA00048785"/>
    </source>
</evidence>
<evidence type="ECO:0000256" key="7">
    <source>
        <dbReference type="ARBA" id="ARBA00072606"/>
    </source>
</evidence>
<dbReference type="FunFam" id="3.40.50.960:FF:000001">
    <property type="entry name" value="6,7-dimethyl-8-ribityllumazine synthase"/>
    <property type="match status" value="1"/>
</dbReference>
<dbReference type="GO" id="GO:0000906">
    <property type="term" value="F:6,7-dimethyl-8-ribityllumazine synthase activity"/>
    <property type="evidence" value="ECO:0007669"/>
    <property type="project" value="UniProtKB-UniRule"/>
</dbReference>
<dbReference type="EC" id="2.5.1.78" evidence="3 8"/>
<dbReference type="NCBIfam" id="TIGR00114">
    <property type="entry name" value="lumazine-synth"/>
    <property type="match status" value="1"/>
</dbReference>
<evidence type="ECO:0000256" key="2">
    <source>
        <dbReference type="ARBA" id="ARBA00007424"/>
    </source>
</evidence>
<evidence type="ECO:0000313" key="9">
    <source>
        <dbReference type="EMBL" id="KPK71821.1"/>
    </source>
</evidence>
<dbReference type="SUPFAM" id="SSF52121">
    <property type="entry name" value="Lumazine synthase"/>
    <property type="match status" value="1"/>
</dbReference>
<reference evidence="9 10" key="1">
    <citation type="journal article" date="2015" name="Microbiome">
        <title>Genomic resolution of linkages in carbon, nitrogen, and sulfur cycling among widespread estuary sediment bacteria.</title>
        <authorList>
            <person name="Baker B.J."/>
            <person name="Lazar C.S."/>
            <person name="Teske A.P."/>
            <person name="Dick G.J."/>
        </authorList>
    </citation>
    <scope>NUCLEOTIDE SEQUENCE [LARGE SCALE GENOMIC DNA]</scope>
    <source>
        <strain evidence="9">SM23_60</strain>
    </source>
</reference>
<comment type="function">
    <text evidence="8">Catalyzes the formation of 6,7-dimethyl-8-ribityllumazine by condensation of 5-amino-6-(D-ribitylamino)uracil with 3,4-dihydroxy-2-butanone 4-phosphate. This is the penultimate step in the biosynthesis of riboflavin.</text>
</comment>
<comment type="catalytic activity">
    <reaction evidence="6 8">
        <text>(2S)-2-hydroxy-3-oxobutyl phosphate + 5-amino-6-(D-ribitylamino)uracil = 6,7-dimethyl-8-(1-D-ribityl)lumazine + phosphate + 2 H2O + H(+)</text>
        <dbReference type="Rhea" id="RHEA:26152"/>
        <dbReference type="ChEBI" id="CHEBI:15377"/>
        <dbReference type="ChEBI" id="CHEBI:15378"/>
        <dbReference type="ChEBI" id="CHEBI:15934"/>
        <dbReference type="ChEBI" id="CHEBI:43474"/>
        <dbReference type="ChEBI" id="CHEBI:58201"/>
        <dbReference type="ChEBI" id="CHEBI:58830"/>
        <dbReference type="EC" id="2.5.1.78"/>
    </reaction>
</comment>
<sequence length="155" mass="17129">MKEIKGNLIGKGKKFAIVISRFNEFISKKLLEGALDCLMRHGVDTNDITVYWTPGSFEIPGIGRRIQDKKYDCVLCLGAIIRGDTPHFEYVAAQVTKGIAQLNLEKGMPFVYGIITADTAEQAMDRAGTKKGNKGWDAAETGLELANLYAMIRSR</sequence>
<gene>
    <name evidence="8 9" type="primary">ribH</name>
    <name evidence="9" type="ORF">AMJ87_06485</name>
</gene>
<name>A0A0S8GJ55_UNCW3</name>
<dbReference type="AlphaFoldDB" id="A0A0S8GJ55"/>
<organism evidence="9 10">
    <name type="scientific">candidate division WOR_3 bacterium SM23_60</name>
    <dbReference type="NCBI Taxonomy" id="1703780"/>
    <lineage>
        <taxon>Bacteria</taxon>
        <taxon>Bacteria division WOR-3</taxon>
    </lineage>
</organism>
<protein>
    <recommendedName>
        <fullName evidence="7 8">6,7-dimethyl-8-ribityllumazine synthase</fullName>
        <shortName evidence="8">DMRL synthase</shortName>
        <shortName evidence="8">LS</shortName>
        <shortName evidence="8">Lumazine synthase</shortName>
        <ecNumber evidence="3 8">2.5.1.78</ecNumber>
    </recommendedName>
</protein>
<feature type="binding site" evidence="8">
    <location>
        <begin position="84"/>
        <end position="85"/>
    </location>
    <ligand>
        <name>(2S)-2-hydroxy-3-oxobutyl phosphate</name>
        <dbReference type="ChEBI" id="CHEBI:58830"/>
    </ligand>
</feature>
<dbReference type="InterPro" id="IPR034964">
    <property type="entry name" value="LS"/>
</dbReference>
<dbReference type="Gene3D" id="3.40.50.960">
    <property type="entry name" value="Lumazine/riboflavin synthase"/>
    <property type="match status" value="1"/>
</dbReference>
<feature type="active site" description="Proton donor" evidence="8">
    <location>
        <position position="87"/>
    </location>
</feature>
<dbReference type="PANTHER" id="PTHR21058:SF0">
    <property type="entry name" value="6,7-DIMETHYL-8-RIBITYLLUMAZINE SYNTHASE"/>
    <property type="match status" value="1"/>
</dbReference>
<comment type="similarity">
    <text evidence="2 8">Belongs to the DMRL synthase family.</text>
</comment>
<dbReference type="InterPro" id="IPR036467">
    <property type="entry name" value="LS/RS_sf"/>
</dbReference>
<feature type="binding site" evidence="8">
    <location>
        <position position="22"/>
    </location>
    <ligand>
        <name>5-amino-6-(D-ribitylamino)uracil</name>
        <dbReference type="ChEBI" id="CHEBI:15934"/>
    </ligand>
</feature>
<evidence type="ECO:0000256" key="5">
    <source>
        <dbReference type="ARBA" id="ARBA00022679"/>
    </source>
</evidence>
<feature type="binding site" evidence="8">
    <location>
        <begin position="79"/>
        <end position="81"/>
    </location>
    <ligand>
        <name>5-amino-6-(D-ribitylamino)uracil</name>
        <dbReference type="ChEBI" id="CHEBI:15934"/>
    </ligand>
</feature>
<evidence type="ECO:0000256" key="4">
    <source>
        <dbReference type="ARBA" id="ARBA00022619"/>
    </source>
</evidence>
<dbReference type="Proteomes" id="UP000051096">
    <property type="component" value="Unassembled WGS sequence"/>
</dbReference>
<dbReference type="EMBL" id="LJUO01000052">
    <property type="protein sequence ID" value="KPK71821.1"/>
    <property type="molecule type" value="Genomic_DNA"/>
</dbReference>
<evidence type="ECO:0000256" key="1">
    <source>
        <dbReference type="ARBA" id="ARBA00004917"/>
    </source>
</evidence>
<dbReference type="InterPro" id="IPR002180">
    <property type="entry name" value="LS/RS"/>
</dbReference>
<feature type="binding site" evidence="8">
    <location>
        <position position="112"/>
    </location>
    <ligand>
        <name>5-amino-6-(D-ribitylamino)uracil</name>
        <dbReference type="ChEBI" id="CHEBI:15934"/>
    </ligand>
</feature>
<comment type="caution">
    <text evidence="9">The sequence shown here is derived from an EMBL/GenBank/DDBJ whole genome shotgun (WGS) entry which is preliminary data.</text>
</comment>
<proteinExistence type="inferred from homology"/>
<dbReference type="HAMAP" id="MF_00178">
    <property type="entry name" value="Lumazine_synth"/>
    <property type="match status" value="1"/>
</dbReference>
<keyword evidence="4 8" id="KW-0686">Riboflavin biosynthesis</keyword>
<feature type="binding site" evidence="8">
    <location>
        <begin position="56"/>
        <end position="58"/>
    </location>
    <ligand>
        <name>5-amino-6-(D-ribitylamino)uracil</name>
        <dbReference type="ChEBI" id="CHEBI:15934"/>
    </ligand>
</feature>
<keyword evidence="5 8" id="KW-0808">Transferase</keyword>
<dbReference type="Pfam" id="PF00885">
    <property type="entry name" value="DMRL_synthase"/>
    <property type="match status" value="1"/>
</dbReference>
<dbReference type="UniPathway" id="UPA00275">
    <property type="reaction ID" value="UER00404"/>
</dbReference>
<dbReference type="CDD" id="cd09209">
    <property type="entry name" value="Lumazine_synthase-I"/>
    <property type="match status" value="1"/>
</dbReference>
<accession>A0A0S8GJ55</accession>
<evidence type="ECO:0000256" key="3">
    <source>
        <dbReference type="ARBA" id="ARBA00012664"/>
    </source>
</evidence>
<dbReference type="PATRIC" id="fig|1703780.3.peg.2837"/>
<dbReference type="GO" id="GO:0009349">
    <property type="term" value="C:riboflavin synthase complex"/>
    <property type="evidence" value="ECO:0007669"/>
    <property type="project" value="UniProtKB-UniRule"/>
</dbReference>
<dbReference type="GO" id="GO:0009231">
    <property type="term" value="P:riboflavin biosynthetic process"/>
    <property type="evidence" value="ECO:0007669"/>
    <property type="project" value="UniProtKB-UniRule"/>
</dbReference>
<feature type="binding site" evidence="8">
    <location>
        <position position="126"/>
    </location>
    <ligand>
        <name>(2S)-2-hydroxy-3-oxobutyl phosphate</name>
        <dbReference type="ChEBI" id="CHEBI:58830"/>
    </ligand>
</feature>
<comment type="pathway">
    <text evidence="1 8">Cofactor biosynthesis; riboflavin biosynthesis; riboflavin from 2-hydroxy-3-oxobutyl phosphate and 5-amino-6-(D-ribitylamino)uracil: step 1/2.</text>
</comment>
<dbReference type="PANTHER" id="PTHR21058">
    <property type="entry name" value="6,7-DIMETHYL-8-RIBITYLLUMAZINE SYNTHASE DMRL SYNTHASE LUMAZINE SYNTHASE"/>
    <property type="match status" value="1"/>
</dbReference>
<evidence type="ECO:0000313" key="10">
    <source>
        <dbReference type="Proteomes" id="UP000051096"/>
    </source>
</evidence>